<feature type="compositionally biased region" description="Basic and acidic residues" evidence="1">
    <location>
        <begin position="676"/>
        <end position="686"/>
    </location>
</feature>
<organism evidence="2 3">
    <name type="scientific">Rhynocoris fuscipes</name>
    <dbReference type="NCBI Taxonomy" id="488301"/>
    <lineage>
        <taxon>Eukaryota</taxon>
        <taxon>Metazoa</taxon>
        <taxon>Ecdysozoa</taxon>
        <taxon>Arthropoda</taxon>
        <taxon>Hexapoda</taxon>
        <taxon>Insecta</taxon>
        <taxon>Pterygota</taxon>
        <taxon>Neoptera</taxon>
        <taxon>Paraneoptera</taxon>
        <taxon>Hemiptera</taxon>
        <taxon>Heteroptera</taxon>
        <taxon>Panheteroptera</taxon>
        <taxon>Cimicomorpha</taxon>
        <taxon>Reduviidae</taxon>
        <taxon>Harpactorinae</taxon>
        <taxon>Harpactorini</taxon>
        <taxon>Rhynocoris</taxon>
    </lineage>
</organism>
<comment type="caution">
    <text evidence="2">The sequence shown here is derived from an EMBL/GenBank/DDBJ whole genome shotgun (WGS) entry which is preliminary data.</text>
</comment>
<sequence length="721" mass="81794">MSLSNDCLSKTIGPNHICDFLAVYPHSSAPGHTLHLNIDSELNDGDAIYNASNLFKTFPFTASYPVPVYPPSRIKRSAINGLDPCLDLVKRKKNWESSKDILLNFCDQSMVKDFSSGDELEEVTRVKVHPNVYKLSEHLKNDPDRHFNASYNWYFSGSNIDIIKVGDRKYLTRPNVSCEELLLSPLILQNSQWKPDNSSSEELKFNLKSSMPYQVDVVKNFVLIREKCKCSYVTVKEKGDNLFVVPISDISTADDNPIICAGINKDNCNEFCILSPNEELTIWNASTSSALSKINLNLRETYSTDSWGYFYYTGPDTILYVNRQTVNLIDLRGKNPSTESLKWPINNLVDICEEITCCNSGSRNINYIGTNHHLLSLDIRQGWTQRWTHGITSSPSILKVMQRNFEDFIFLGSQRSDSVVFIQNDFEVSTSGVSRIHPYTLPSLRESLHIARYNGLCLDHLPTSRFTMSLTGLCCLEDRYINVIRCTSVGDIFWQKLESSDGTRSSVKLDLPADDIKKLEEFELKCEEAYLSTDNKCHVTSIQNTNVLINYLFTSSHPTDDSKNSAEYNNDLKLPHCKGLKDYCDYMAPILLEPWNIDTLTDGSDVSETSEKDILSGVSSNSEEEYDIETAVSNWINTYANEMTTNIEYKVDEEGLMEQELDNDLSSEMIGEEDENKSNNNEEFKTETTLPDLSVNDVKEISKSTKKKPLLTPKRKFVSGF</sequence>
<dbReference type="EMBL" id="JAPXFL010000005">
    <property type="protein sequence ID" value="KAK9506285.1"/>
    <property type="molecule type" value="Genomic_DNA"/>
</dbReference>
<dbReference type="Proteomes" id="UP001461498">
    <property type="component" value="Unassembled WGS sequence"/>
</dbReference>
<evidence type="ECO:0000313" key="2">
    <source>
        <dbReference type="EMBL" id="KAK9506285.1"/>
    </source>
</evidence>
<keyword evidence="3" id="KW-1185">Reference proteome</keyword>
<feature type="region of interest" description="Disordered" evidence="1">
    <location>
        <begin position="670"/>
        <end position="696"/>
    </location>
</feature>
<evidence type="ECO:0000256" key="1">
    <source>
        <dbReference type="SAM" id="MobiDB-lite"/>
    </source>
</evidence>
<protein>
    <recommendedName>
        <fullName evidence="4">TATA box-binding protein-associated factor RNA polymerase I subunit C</fullName>
    </recommendedName>
</protein>
<evidence type="ECO:0000313" key="3">
    <source>
        <dbReference type="Proteomes" id="UP001461498"/>
    </source>
</evidence>
<accession>A0AAW1D7Y0</accession>
<dbReference type="AlphaFoldDB" id="A0AAW1D7Y0"/>
<name>A0AAW1D7Y0_9HEMI</name>
<reference evidence="2 3" key="1">
    <citation type="submission" date="2022-12" db="EMBL/GenBank/DDBJ databases">
        <title>Chromosome-level genome assembly of true bugs.</title>
        <authorList>
            <person name="Ma L."/>
            <person name="Li H."/>
        </authorList>
    </citation>
    <scope>NUCLEOTIDE SEQUENCE [LARGE SCALE GENOMIC DNA]</scope>
    <source>
        <strain evidence="2">Lab_2022b</strain>
    </source>
</reference>
<evidence type="ECO:0008006" key="4">
    <source>
        <dbReference type="Google" id="ProtNLM"/>
    </source>
</evidence>
<proteinExistence type="predicted"/>
<gene>
    <name evidence="2" type="ORF">O3M35_008248</name>
</gene>